<organism evidence="2 3">
    <name type="scientific">Candidatus Jettenia ecosi</name>
    <dbReference type="NCBI Taxonomy" id="2494326"/>
    <lineage>
        <taxon>Bacteria</taxon>
        <taxon>Pseudomonadati</taxon>
        <taxon>Planctomycetota</taxon>
        <taxon>Candidatus Brocadiia</taxon>
        <taxon>Candidatus Brocadiales</taxon>
        <taxon>Candidatus Brocadiaceae</taxon>
        <taxon>Candidatus Jettenia</taxon>
    </lineage>
</organism>
<gene>
    <name evidence="2" type="ORF">JETT_1640</name>
</gene>
<keyword evidence="1" id="KW-0472">Membrane</keyword>
<dbReference type="EMBL" id="SULG01000028">
    <property type="protein sequence ID" value="TLD42072.1"/>
    <property type="molecule type" value="Genomic_DNA"/>
</dbReference>
<name>A0A533QBM4_9BACT</name>
<evidence type="ECO:0000313" key="3">
    <source>
        <dbReference type="Proteomes" id="UP000319783"/>
    </source>
</evidence>
<evidence type="ECO:0000313" key="2">
    <source>
        <dbReference type="EMBL" id="TLD42072.1"/>
    </source>
</evidence>
<feature type="transmembrane region" description="Helical" evidence="1">
    <location>
        <begin position="20"/>
        <end position="37"/>
    </location>
</feature>
<proteinExistence type="predicted"/>
<dbReference type="Proteomes" id="UP000319783">
    <property type="component" value="Unassembled WGS sequence"/>
</dbReference>
<sequence>MLFDMSDKIKEGVVGPHLKILNNCLFGFVILSLRFLFRMGIVD</sequence>
<comment type="caution">
    <text evidence="2">The sequence shown here is derived from an EMBL/GenBank/DDBJ whole genome shotgun (WGS) entry which is preliminary data.</text>
</comment>
<evidence type="ECO:0000256" key="1">
    <source>
        <dbReference type="SAM" id="Phobius"/>
    </source>
</evidence>
<dbReference type="AlphaFoldDB" id="A0A533QBM4"/>
<keyword evidence="1" id="KW-0812">Transmembrane</keyword>
<protein>
    <submittedName>
        <fullName evidence="2">Uncharacterized protein</fullName>
    </submittedName>
</protein>
<keyword evidence="1" id="KW-1133">Transmembrane helix</keyword>
<accession>A0A533QBM4</accession>
<reference evidence="2 3" key="1">
    <citation type="submission" date="2019-04" db="EMBL/GenBank/DDBJ databases">
        <title>Genome of a novel bacterium Candidatus Jettenia ecosi reconstructed from metagenome of an anammox bioreactor.</title>
        <authorList>
            <person name="Mardanov A.V."/>
            <person name="Beletsky A.V."/>
            <person name="Ravin N.V."/>
            <person name="Botchkova E.A."/>
            <person name="Litti Y.V."/>
            <person name="Nozhevnikova A.N."/>
        </authorList>
    </citation>
    <scope>NUCLEOTIDE SEQUENCE [LARGE SCALE GENOMIC DNA]</scope>
    <source>
        <strain evidence="2">J2</strain>
    </source>
</reference>